<feature type="region of interest" description="Disordered" evidence="1">
    <location>
        <begin position="56"/>
        <end position="89"/>
    </location>
</feature>
<reference evidence="3" key="1">
    <citation type="submission" date="2016-06" db="EMBL/GenBank/DDBJ databases">
        <title>Parallel loss of symbiosis genes in relatives of nitrogen-fixing non-legume Parasponia.</title>
        <authorList>
            <person name="Van Velzen R."/>
            <person name="Holmer R."/>
            <person name="Bu F."/>
            <person name="Rutten L."/>
            <person name="Van Zeijl A."/>
            <person name="Liu W."/>
            <person name="Santuari L."/>
            <person name="Cao Q."/>
            <person name="Sharma T."/>
            <person name="Shen D."/>
            <person name="Roswanjaya Y."/>
            <person name="Wardhani T."/>
            <person name="Kalhor M.S."/>
            <person name="Jansen J."/>
            <person name="Van den Hoogen J."/>
            <person name="Gungor B."/>
            <person name="Hartog M."/>
            <person name="Hontelez J."/>
            <person name="Verver J."/>
            <person name="Yang W.-C."/>
            <person name="Schijlen E."/>
            <person name="Repin R."/>
            <person name="Schilthuizen M."/>
            <person name="Schranz E."/>
            <person name="Heidstra R."/>
            <person name="Miyata K."/>
            <person name="Fedorova E."/>
            <person name="Kohlen W."/>
            <person name="Bisseling T."/>
            <person name="Smit S."/>
            <person name="Geurts R."/>
        </authorList>
    </citation>
    <scope>NUCLEOTIDE SEQUENCE [LARGE SCALE GENOMIC DNA]</scope>
    <source>
        <strain evidence="3">cv. WU1-14</strain>
    </source>
</reference>
<protein>
    <submittedName>
        <fullName evidence="2">Uncharacterized protein</fullName>
    </submittedName>
</protein>
<name>A0A2P5D7T6_PARAD</name>
<feature type="compositionally biased region" description="Basic and acidic residues" evidence="1">
    <location>
        <begin position="80"/>
        <end position="89"/>
    </location>
</feature>
<organism evidence="2 3">
    <name type="scientific">Parasponia andersonii</name>
    <name type="common">Sponia andersonii</name>
    <dbReference type="NCBI Taxonomy" id="3476"/>
    <lineage>
        <taxon>Eukaryota</taxon>
        <taxon>Viridiplantae</taxon>
        <taxon>Streptophyta</taxon>
        <taxon>Embryophyta</taxon>
        <taxon>Tracheophyta</taxon>
        <taxon>Spermatophyta</taxon>
        <taxon>Magnoliopsida</taxon>
        <taxon>eudicotyledons</taxon>
        <taxon>Gunneridae</taxon>
        <taxon>Pentapetalae</taxon>
        <taxon>rosids</taxon>
        <taxon>fabids</taxon>
        <taxon>Rosales</taxon>
        <taxon>Cannabaceae</taxon>
        <taxon>Parasponia</taxon>
    </lineage>
</organism>
<sequence length="89" mass="9583">MWTGISCGCRRDGSRSWMESSSSGPLGIADTFRPFCIHTCGAGMALLTAQMRSAHGLQVASPRMPREITLNPQGVVNNRPEGREPIPSP</sequence>
<evidence type="ECO:0000313" key="2">
    <source>
        <dbReference type="EMBL" id="PON69357.1"/>
    </source>
</evidence>
<dbReference type="Proteomes" id="UP000237105">
    <property type="component" value="Unassembled WGS sequence"/>
</dbReference>
<dbReference type="AlphaFoldDB" id="A0A2P5D7T6"/>
<proteinExistence type="predicted"/>
<evidence type="ECO:0000256" key="1">
    <source>
        <dbReference type="SAM" id="MobiDB-lite"/>
    </source>
</evidence>
<comment type="caution">
    <text evidence="2">The sequence shown here is derived from an EMBL/GenBank/DDBJ whole genome shotgun (WGS) entry which is preliminary data.</text>
</comment>
<feature type="region of interest" description="Disordered" evidence="1">
    <location>
        <begin position="1"/>
        <end position="24"/>
    </location>
</feature>
<keyword evidence="3" id="KW-1185">Reference proteome</keyword>
<dbReference type="EMBL" id="JXTB01000056">
    <property type="protein sequence ID" value="PON69357.1"/>
    <property type="molecule type" value="Genomic_DNA"/>
</dbReference>
<evidence type="ECO:0000313" key="3">
    <source>
        <dbReference type="Proteomes" id="UP000237105"/>
    </source>
</evidence>
<accession>A0A2P5D7T6</accession>
<gene>
    <name evidence="2" type="ORF">PanWU01x14_087980</name>
</gene>